<dbReference type="EMBL" id="FMWP01000088">
    <property type="protein sequence ID" value="SCZ96514.1"/>
    <property type="molecule type" value="Genomic_DNA"/>
</dbReference>
<protein>
    <submittedName>
        <fullName evidence="2">BZ3500_MvSof-1268-A1-R1_Chr8-2g10253 protein</fullName>
    </submittedName>
</protein>
<name>A0A2X0L5S9_9BASI</name>
<accession>A0A2X0L5S9</accession>
<organism evidence="2 3">
    <name type="scientific">Microbotryum saponariae</name>
    <dbReference type="NCBI Taxonomy" id="289078"/>
    <lineage>
        <taxon>Eukaryota</taxon>
        <taxon>Fungi</taxon>
        <taxon>Dikarya</taxon>
        <taxon>Basidiomycota</taxon>
        <taxon>Pucciniomycotina</taxon>
        <taxon>Microbotryomycetes</taxon>
        <taxon>Microbotryales</taxon>
        <taxon>Microbotryaceae</taxon>
        <taxon>Microbotryum</taxon>
    </lineage>
</organism>
<evidence type="ECO:0000256" key="1">
    <source>
        <dbReference type="SAM" id="MobiDB-lite"/>
    </source>
</evidence>
<evidence type="ECO:0000313" key="2">
    <source>
        <dbReference type="EMBL" id="SCZ96514.1"/>
    </source>
</evidence>
<sequence>MRSKIGDFAGFYLRASGWAFMGPDFHSHPGTWNRTGSVAAAISSPPASTIKPRQRDRFQSRHSRQCNATPSRADKRRINELPNDGQDSAPSAIDQLGKNPLGIRTCTETSSGSKATRGGGDGGGGDPFDGDEDDGVASAQSEGRWEHPKWLTELYNSKREMIKAANGSGANRSTNCCMVGFRPKLCVWARFYDTRRSRNKIQIFDPSFFIEIRCF</sequence>
<feature type="compositionally biased region" description="Gly residues" evidence="1">
    <location>
        <begin position="117"/>
        <end position="127"/>
    </location>
</feature>
<feature type="region of interest" description="Disordered" evidence="1">
    <location>
        <begin position="40"/>
        <end position="143"/>
    </location>
</feature>
<keyword evidence="3" id="KW-1185">Reference proteome</keyword>
<dbReference type="AlphaFoldDB" id="A0A2X0L5S9"/>
<dbReference type="Proteomes" id="UP000249723">
    <property type="component" value="Unassembled WGS sequence"/>
</dbReference>
<proteinExistence type="predicted"/>
<reference evidence="3" key="1">
    <citation type="submission" date="2016-10" db="EMBL/GenBank/DDBJ databases">
        <authorList>
            <person name="Jeantristanb JTB J.-T."/>
            <person name="Ricardo R."/>
        </authorList>
    </citation>
    <scope>NUCLEOTIDE SEQUENCE [LARGE SCALE GENOMIC DNA]</scope>
</reference>
<gene>
    <name evidence="2" type="ORF">BZ3500_MVSOF-1268-A1-R1_CHR8-2G10253</name>
</gene>
<evidence type="ECO:0000313" key="3">
    <source>
        <dbReference type="Proteomes" id="UP000249723"/>
    </source>
</evidence>